<reference evidence="1 2" key="1">
    <citation type="submission" date="2024-03" db="EMBL/GenBank/DDBJ databases">
        <title>Community enrichment and isolation of bacterial strains for fucoidan degradation.</title>
        <authorList>
            <person name="Sichert A."/>
        </authorList>
    </citation>
    <scope>NUCLEOTIDE SEQUENCE [LARGE SCALE GENOMIC DNA]</scope>
    <source>
        <strain evidence="1 2">AS81</strain>
    </source>
</reference>
<evidence type="ECO:0000313" key="1">
    <source>
        <dbReference type="EMBL" id="MEM5552655.1"/>
    </source>
</evidence>
<name>A0ABU9U767_9GAMM</name>
<keyword evidence="2" id="KW-1185">Reference proteome</keyword>
<organism evidence="1 2">
    <name type="scientific">Pseudoalteromonas neustonica</name>
    <dbReference type="NCBI Taxonomy" id="1840331"/>
    <lineage>
        <taxon>Bacteria</taxon>
        <taxon>Pseudomonadati</taxon>
        <taxon>Pseudomonadota</taxon>
        <taxon>Gammaproteobacteria</taxon>
        <taxon>Alteromonadales</taxon>
        <taxon>Pseudoalteromonadaceae</taxon>
        <taxon>Pseudoalteromonas</taxon>
    </lineage>
</organism>
<accession>A0ABU9U767</accession>
<comment type="caution">
    <text evidence="1">The sequence shown here is derived from an EMBL/GenBank/DDBJ whole genome shotgun (WGS) entry which is preliminary data.</text>
</comment>
<protein>
    <submittedName>
        <fullName evidence="1">Uncharacterized protein</fullName>
    </submittedName>
</protein>
<dbReference type="EMBL" id="JBBMQU010000044">
    <property type="protein sequence ID" value="MEM5552655.1"/>
    <property type="molecule type" value="Genomic_DNA"/>
</dbReference>
<dbReference type="RefSeq" id="WP_342884485.1">
    <property type="nucleotide sequence ID" value="NZ_JBBMQU010000044.1"/>
</dbReference>
<dbReference type="Proteomes" id="UP001388366">
    <property type="component" value="Unassembled WGS sequence"/>
</dbReference>
<proteinExistence type="predicted"/>
<gene>
    <name evidence="1" type="ORF">WNY63_18200</name>
</gene>
<sequence length="132" mass="15382">MLDAYRAIVRIFNPSVVKLSGDIIDIESLEIPKIEKELLQDFKTRILKYNYELCSEKNGITEYTSTKSKSWSLKVVVTENEISFTCPETKMFNLSLLFESFQTASELCDHDRLALLDCSRDKQWMNLAHLHR</sequence>
<evidence type="ECO:0000313" key="2">
    <source>
        <dbReference type="Proteomes" id="UP001388366"/>
    </source>
</evidence>